<dbReference type="InterPro" id="IPR017293">
    <property type="entry name" value="N-acetylmuramoyl-L-ala_amidase"/>
</dbReference>
<accession>A0A494Z5U3</accession>
<evidence type="ECO:0000256" key="2">
    <source>
        <dbReference type="ARBA" id="ARBA00023316"/>
    </source>
</evidence>
<dbReference type="PIRSF" id="PIRSF037846">
    <property type="entry name" value="Autolysin_YrvJ_prd"/>
    <property type="match status" value="1"/>
</dbReference>
<evidence type="ECO:0000313" key="6">
    <source>
        <dbReference type="Proteomes" id="UP000281813"/>
    </source>
</evidence>
<evidence type="ECO:0000313" key="5">
    <source>
        <dbReference type="EMBL" id="RKQ17910.1"/>
    </source>
</evidence>
<evidence type="ECO:0000259" key="4">
    <source>
        <dbReference type="PROSITE" id="PS51781"/>
    </source>
</evidence>
<dbReference type="SMART" id="SM00287">
    <property type="entry name" value="SH3b"/>
    <property type="match status" value="2"/>
</dbReference>
<reference evidence="5 6" key="1">
    <citation type="journal article" date="2015" name="Antonie Van Leeuwenhoek">
        <title>Oceanobacillus bengalensis sp. nov., a bacterium isolated from seawater of the Bay of Bengal.</title>
        <authorList>
            <person name="Yongchang O."/>
            <person name="Xiang W."/>
            <person name="Wang G."/>
        </authorList>
    </citation>
    <scope>NUCLEOTIDE SEQUENCE [LARGE SCALE GENOMIC DNA]</scope>
    <source>
        <strain evidence="5 6">MCCC 1K00260</strain>
    </source>
</reference>
<keyword evidence="1" id="KW-0378">Hydrolase</keyword>
<dbReference type="PANTHER" id="PTHR30404:SF0">
    <property type="entry name" value="N-ACETYLMURAMOYL-L-ALANINE AMIDASE AMIC"/>
    <property type="match status" value="1"/>
</dbReference>
<dbReference type="InterPro" id="IPR002508">
    <property type="entry name" value="MurNAc-LAA_cat"/>
</dbReference>
<feature type="domain" description="SH3b" evidence="4">
    <location>
        <begin position="105"/>
        <end position="166"/>
    </location>
</feature>
<dbReference type="PANTHER" id="PTHR30404">
    <property type="entry name" value="N-ACETYLMURAMOYL-L-ALANINE AMIDASE"/>
    <property type="match status" value="1"/>
</dbReference>
<dbReference type="Pfam" id="PF01520">
    <property type="entry name" value="Amidase_3"/>
    <property type="match status" value="1"/>
</dbReference>
<keyword evidence="6" id="KW-1185">Reference proteome</keyword>
<dbReference type="OrthoDB" id="9806267at2"/>
<dbReference type="EMBL" id="RBZO01000003">
    <property type="protein sequence ID" value="RKQ17910.1"/>
    <property type="molecule type" value="Genomic_DNA"/>
</dbReference>
<feature type="chain" id="PRO_5019725657" evidence="3">
    <location>
        <begin position="27"/>
        <end position="354"/>
    </location>
</feature>
<dbReference type="Proteomes" id="UP000281813">
    <property type="component" value="Unassembled WGS sequence"/>
</dbReference>
<dbReference type="CDD" id="cd02696">
    <property type="entry name" value="MurNAc-LAA"/>
    <property type="match status" value="1"/>
</dbReference>
<dbReference type="Gene3D" id="2.30.30.40">
    <property type="entry name" value="SH3 Domains"/>
    <property type="match status" value="2"/>
</dbReference>
<dbReference type="GO" id="GO:0008745">
    <property type="term" value="F:N-acetylmuramoyl-L-alanine amidase activity"/>
    <property type="evidence" value="ECO:0007669"/>
    <property type="project" value="InterPro"/>
</dbReference>
<dbReference type="Gene3D" id="3.40.630.40">
    <property type="entry name" value="Zn-dependent exopeptidases"/>
    <property type="match status" value="1"/>
</dbReference>
<dbReference type="SMART" id="SM00646">
    <property type="entry name" value="Ami_3"/>
    <property type="match status" value="1"/>
</dbReference>
<dbReference type="PROSITE" id="PS51781">
    <property type="entry name" value="SH3B"/>
    <property type="match status" value="2"/>
</dbReference>
<dbReference type="SUPFAM" id="SSF53187">
    <property type="entry name" value="Zn-dependent exopeptidases"/>
    <property type="match status" value="1"/>
</dbReference>
<dbReference type="GO" id="GO:0030288">
    <property type="term" value="C:outer membrane-bounded periplasmic space"/>
    <property type="evidence" value="ECO:0007669"/>
    <property type="project" value="TreeGrafter"/>
</dbReference>
<feature type="signal peptide" evidence="3">
    <location>
        <begin position="1"/>
        <end position="26"/>
    </location>
</feature>
<dbReference type="RefSeq" id="WP_121128583.1">
    <property type="nucleotide sequence ID" value="NZ_JBHUFK010000023.1"/>
</dbReference>
<keyword evidence="3" id="KW-0732">Signal</keyword>
<dbReference type="GO" id="GO:0071555">
    <property type="term" value="P:cell wall organization"/>
    <property type="evidence" value="ECO:0007669"/>
    <property type="project" value="UniProtKB-KW"/>
</dbReference>
<sequence length="354" mass="39997">MHIKKRFIIIFSIFLIAISFSITAFASEVVINVDNLNIRSGPGTEYATVGQANAEETYPFIQQEQDWVEVELEEGTGWINVEFLTVNNDTVEVNEPDENNQEIQTTSITIQADNTHLRSGPSTDYNITHFADKGEQFEVISQKDQWYELENENTTGFILKDIIADDLEGYNEFNFMNKTIIIDAGHGGHDVGAIGASGTFEKDFTYFTAQELEKELTALGANVLLTRPGDEFISLNARASFSNISNTDAFISIHYNSFTEQPNVTGIETFYYHDQNKDLARYVQEEMIKATNANNRGYEFGDLYVLRQNFKPAVLVELGFISNGESEAKLRTKAYQQQLVQGMVNGLSRYFSSY</sequence>
<protein>
    <submittedName>
        <fullName evidence="5">N-acetylmuramoyl-L-alanine amidase</fullName>
    </submittedName>
</protein>
<evidence type="ECO:0000256" key="1">
    <source>
        <dbReference type="ARBA" id="ARBA00022801"/>
    </source>
</evidence>
<dbReference type="InterPro" id="IPR003646">
    <property type="entry name" value="SH3-like_bac-type"/>
</dbReference>
<proteinExistence type="predicted"/>
<comment type="caution">
    <text evidence="5">The sequence shown here is derived from an EMBL/GenBank/DDBJ whole genome shotgun (WGS) entry which is preliminary data.</text>
</comment>
<name>A0A494Z5U3_9BACI</name>
<organism evidence="5 6">
    <name type="scientific">Oceanobacillus bengalensis</name>
    <dbReference type="NCBI Taxonomy" id="1435466"/>
    <lineage>
        <taxon>Bacteria</taxon>
        <taxon>Bacillati</taxon>
        <taxon>Bacillota</taxon>
        <taxon>Bacilli</taxon>
        <taxon>Bacillales</taxon>
        <taxon>Bacillaceae</taxon>
        <taxon>Oceanobacillus</taxon>
    </lineage>
</organism>
<keyword evidence="2" id="KW-0961">Cell wall biogenesis/degradation</keyword>
<feature type="domain" description="SH3b" evidence="4">
    <location>
        <begin position="26"/>
        <end position="88"/>
    </location>
</feature>
<dbReference type="AlphaFoldDB" id="A0A494Z5U3"/>
<dbReference type="Pfam" id="PF08239">
    <property type="entry name" value="SH3_3"/>
    <property type="match status" value="2"/>
</dbReference>
<gene>
    <name evidence="5" type="ORF">D8M05_03215</name>
</gene>
<dbReference type="GO" id="GO:0009253">
    <property type="term" value="P:peptidoglycan catabolic process"/>
    <property type="evidence" value="ECO:0007669"/>
    <property type="project" value="InterPro"/>
</dbReference>
<dbReference type="InterPro" id="IPR050695">
    <property type="entry name" value="N-acetylmuramoyl_amidase_3"/>
</dbReference>
<evidence type="ECO:0000256" key="3">
    <source>
        <dbReference type="SAM" id="SignalP"/>
    </source>
</evidence>